<evidence type="ECO:0000313" key="1">
    <source>
        <dbReference type="EMBL" id="KAG5839065.1"/>
    </source>
</evidence>
<feature type="non-terminal residue" evidence="1">
    <location>
        <position position="128"/>
    </location>
</feature>
<gene>
    <name evidence="1" type="ORF">ANANG_G00200990</name>
</gene>
<keyword evidence="2" id="KW-1185">Reference proteome</keyword>
<accession>A0A9D3M1I6</accession>
<sequence length="128" mass="14267">RGGVASQNSPALQCVVRCCRPHLGPLIQPTPGVSMVTMEPLKSDVLKFQLKETACPPSPEKSTVTHAHTHLCMRSRTRAHTHTHTLSNTHTHTHSLSHTLSRTQAHSLSDTSRVQRQWHCLRFKLATL</sequence>
<reference evidence="1" key="1">
    <citation type="submission" date="2021-01" db="EMBL/GenBank/DDBJ databases">
        <title>A chromosome-scale assembly of European eel, Anguilla anguilla.</title>
        <authorList>
            <person name="Henkel C."/>
            <person name="Jong-Raadsen S.A."/>
            <person name="Dufour S."/>
            <person name="Weltzien F.-A."/>
            <person name="Palstra A.P."/>
            <person name="Pelster B."/>
            <person name="Spaink H.P."/>
            <person name="Van Den Thillart G.E."/>
            <person name="Jansen H."/>
            <person name="Zahm M."/>
            <person name="Klopp C."/>
            <person name="Cedric C."/>
            <person name="Louis A."/>
            <person name="Berthelot C."/>
            <person name="Parey E."/>
            <person name="Roest Crollius H."/>
            <person name="Montfort J."/>
            <person name="Robinson-Rechavi M."/>
            <person name="Bucao C."/>
            <person name="Bouchez O."/>
            <person name="Gislard M."/>
            <person name="Lluch J."/>
            <person name="Milhes M."/>
            <person name="Lampietro C."/>
            <person name="Lopez Roques C."/>
            <person name="Donnadieu C."/>
            <person name="Braasch I."/>
            <person name="Desvignes T."/>
            <person name="Postlethwait J."/>
            <person name="Bobe J."/>
            <person name="Guiguen Y."/>
            <person name="Dirks R."/>
        </authorList>
    </citation>
    <scope>NUCLEOTIDE SEQUENCE</scope>
    <source>
        <strain evidence="1">Tag_6206</strain>
        <tissue evidence="1">Liver</tissue>
    </source>
</reference>
<comment type="caution">
    <text evidence="1">The sequence shown here is derived from an EMBL/GenBank/DDBJ whole genome shotgun (WGS) entry which is preliminary data.</text>
</comment>
<name>A0A9D3M1I6_ANGAN</name>
<dbReference type="Proteomes" id="UP001044222">
    <property type="component" value="Chromosome 11"/>
</dbReference>
<evidence type="ECO:0000313" key="2">
    <source>
        <dbReference type="Proteomes" id="UP001044222"/>
    </source>
</evidence>
<organism evidence="1 2">
    <name type="scientific">Anguilla anguilla</name>
    <name type="common">European freshwater eel</name>
    <name type="synonym">Muraena anguilla</name>
    <dbReference type="NCBI Taxonomy" id="7936"/>
    <lineage>
        <taxon>Eukaryota</taxon>
        <taxon>Metazoa</taxon>
        <taxon>Chordata</taxon>
        <taxon>Craniata</taxon>
        <taxon>Vertebrata</taxon>
        <taxon>Euteleostomi</taxon>
        <taxon>Actinopterygii</taxon>
        <taxon>Neopterygii</taxon>
        <taxon>Teleostei</taxon>
        <taxon>Anguilliformes</taxon>
        <taxon>Anguillidae</taxon>
        <taxon>Anguilla</taxon>
    </lineage>
</organism>
<dbReference type="AlphaFoldDB" id="A0A9D3M1I6"/>
<proteinExistence type="predicted"/>
<dbReference type="EMBL" id="JAFIRN010000011">
    <property type="protein sequence ID" value="KAG5839065.1"/>
    <property type="molecule type" value="Genomic_DNA"/>
</dbReference>
<protein>
    <submittedName>
        <fullName evidence="1">Uncharacterized protein</fullName>
    </submittedName>
</protein>